<dbReference type="EMBL" id="LN734001">
    <property type="protein sequence ID" value="CEP19009.1"/>
    <property type="molecule type" value="Genomic_DNA"/>
</dbReference>
<proteinExistence type="predicted"/>
<sequence length="145" mass="16264">MKISAELTSHIKRVKRKTASQQKNSSREATTPSFLSSFGAGDCFGYISSLSIDPVPSDSKDSPQLFEIQSSPELDPQRTCAIEEFKLPKKKTAPEDAIETEPAFQNYEFLTLDYLFHKDIDISVFYSCSGSITLKTENPLTMKRI</sequence>
<reference evidence="2 3" key="1">
    <citation type="submission" date="2014-09" db="EMBL/GenBank/DDBJ databases">
        <authorList>
            <person name="Ellenberger Sabrina"/>
        </authorList>
    </citation>
    <scope>NUCLEOTIDE SEQUENCE [LARGE SCALE GENOMIC DNA]</scope>
    <source>
        <strain evidence="2 3">CBS 412.66</strain>
    </source>
</reference>
<name>A0A0B7NVI7_9FUNG</name>
<gene>
    <name evidence="2" type="primary">PARPA_13321.1 scaffold 46779</name>
</gene>
<feature type="region of interest" description="Disordered" evidence="1">
    <location>
        <begin position="1"/>
        <end position="38"/>
    </location>
</feature>
<dbReference type="AlphaFoldDB" id="A0A0B7NVI7"/>
<evidence type="ECO:0000313" key="2">
    <source>
        <dbReference type="EMBL" id="CEP19009.1"/>
    </source>
</evidence>
<dbReference type="Proteomes" id="UP000054107">
    <property type="component" value="Unassembled WGS sequence"/>
</dbReference>
<keyword evidence="3" id="KW-1185">Reference proteome</keyword>
<evidence type="ECO:0000313" key="3">
    <source>
        <dbReference type="Proteomes" id="UP000054107"/>
    </source>
</evidence>
<feature type="compositionally biased region" description="Polar residues" evidence="1">
    <location>
        <begin position="19"/>
        <end position="36"/>
    </location>
</feature>
<protein>
    <submittedName>
        <fullName evidence="2">Uncharacterized protein</fullName>
    </submittedName>
</protein>
<organism evidence="2 3">
    <name type="scientific">Parasitella parasitica</name>
    <dbReference type="NCBI Taxonomy" id="35722"/>
    <lineage>
        <taxon>Eukaryota</taxon>
        <taxon>Fungi</taxon>
        <taxon>Fungi incertae sedis</taxon>
        <taxon>Mucoromycota</taxon>
        <taxon>Mucoromycotina</taxon>
        <taxon>Mucoromycetes</taxon>
        <taxon>Mucorales</taxon>
        <taxon>Mucorineae</taxon>
        <taxon>Mucoraceae</taxon>
        <taxon>Parasitella</taxon>
    </lineage>
</organism>
<accession>A0A0B7NVI7</accession>
<evidence type="ECO:0000256" key="1">
    <source>
        <dbReference type="SAM" id="MobiDB-lite"/>
    </source>
</evidence>